<dbReference type="eggNOG" id="ENOG50338CB">
    <property type="taxonomic scope" value="Bacteria"/>
</dbReference>
<accession>K6PPP2</accession>
<dbReference type="HOGENOM" id="CLU_133857_0_0_9"/>
<dbReference type="RefSeq" id="WP_006902883.1">
    <property type="nucleotide sequence ID" value="NZ_JH976535.1"/>
</dbReference>
<protein>
    <submittedName>
        <fullName evidence="2">Uncharacterized protein</fullName>
    </submittedName>
</protein>
<dbReference type="Pfam" id="PF25952">
    <property type="entry name" value="DUF7990"/>
    <property type="match status" value="1"/>
</dbReference>
<sequence>MAPASGLPVQPAHPGRHDAGAAQGRAPAGHHHHGTGHQHGDPLLRRHGQPRAHSWLAQRPTTFWGKVKQFVWGFLFFDWYHELQHARSQYNDVMNLVLFGELLGIPLMNSSIGLRLLPYVLPDLGAWKHRQLEEHLVEEHAPHIH</sequence>
<organism evidence="2 3">
    <name type="scientific">Thermaerobacter subterraneus DSM 13965</name>
    <dbReference type="NCBI Taxonomy" id="867903"/>
    <lineage>
        <taxon>Bacteria</taxon>
        <taxon>Bacillati</taxon>
        <taxon>Bacillota</taxon>
        <taxon>Clostridia</taxon>
        <taxon>Eubacteriales</taxon>
        <taxon>Clostridiales Family XVII. Incertae Sedis</taxon>
        <taxon>Thermaerobacter</taxon>
    </lineage>
</organism>
<reference evidence="2" key="2">
    <citation type="submission" date="2012-10" db="EMBL/GenBank/DDBJ databases">
        <title>Improved high-quality draft of Thermaerobacter subterraneus C21, DSM 13965.</title>
        <authorList>
            <consortium name="DOE Joint Genome Institute"/>
            <person name="Eisen J."/>
            <person name="Huntemann M."/>
            <person name="Wei C.-L."/>
            <person name="Han J."/>
            <person name="Detter J.C."/>
            <person name="Han C."/>
            <person name="Tapia R."/>
            <person name="Chen A."/>
            <person name="Kyrpides N."/>
            <person name="Mavromatis K."/>
            <person name="Markowitz V."/>
            <person name="Szeto E."/>
            <person name="Ivanova N."/>
            <person name="Mikhailova N."/>
            <person name="Ovchinnikova G."/>
            <person name="Pagani I."/>
            <person name="Pati A."/>
            <person name="Goodwin L."/>
            <person name="Nordberg H.P."/>
            <person name="Cantor M.N."/>
            <person name="Hua S.X."/>
            <person name="Woyke T."/>
            <person name="Eisen J."/>
            <person name="Klenk H.-P."/>
        </authorList>
    </citation>
    <scope>NUCLEOTIDE SEQUENCE [LARGE SCALE GENOMIC DNA]</scope>
    <source>
        <strain evidence="2">DSM 13965</strain>
    </source>
</reference>
<dbReference type="AlphaFoldDB" id="K6PPP2"/>
<dbReference type="InterPro" id="IPR058303">
    <property type="entry name" value="DUF7990"/>
</dbReference>
<dbReference type="EMBL" id="AENY02000002">
    <property type="protein sequence ID" value="EKP94892.1"/>
    <property type="molecule type" value="Genomic_DNA"/>
</dbReference>
<name>K6PPP2_9FIRM</name>
<keyword evidence="3" id="KW-1185">Reference proteome</keyword>
<dbReference type="Proteomes" id="UP000005710">
    <property type="component" value="Unassembled WGS sequence"/>
</dbReference>
<evidence type="ECO:0000313" key="3">
    <source>
        <dbReference type="Proteomes" id="UP000005710"/>
    </source>
</evidence>
<gene>
    <name evidence="2" type="ORF">ThesuDRAFT_00603</name>
</gene>
<reference evidence="2" key="1">
    <citation type="submission" date="2010-10" db="EMBL/GenBank/DDBJ databases">
        <authorList>
            <consortium name="US DOE Joint Genome Institute (JGI-PGF)"/>
            <person name="Lucas S."/>
            <person name="Copeland A."/>
            <person name="Lapidus A."/>
            <person name="Bruce D."/>
            <person name="Goodwin L."/>
            <person name="Pitluck S."/>
            <person name="Kyrpides N."/>
            <person name="Mavromatis K."/>
            <person name="Detter J.C."/>
            <person name="Han C."/>
            <person name="Land M."/>
            <person name="Hauser L."/>
            <person name="Markowitz V."/>
            <person name="Cheng J.-F."/>
            <person name="Hugenholtz P."/>
            <person name="Woyke T."/>
            <person name="Wu D."/>
            <person name="Pukall R."/>
            <person name="Wahrenburg C."/>
            <person name="Brambilla E."/>
            <person name="Klenk H.-P."/>
            <person name="Eisen J.A."/>
        </authorList>
    </citation>
    <scope>NUCLEOTIDE SEQUENCE [LARGE SCALE GENOMIC DNA]</scope>
    <source>
        <strain evidence="2">DSM 13965</strain>
    </source>
</reference>
<comment type="caution">
    <text evidence="2">The sequence shown here is derived from an EMBL/GenBank/DDBJ whole genome shotgun (WGS) entry which is preliminary data.</text>
</comment>
<proteinExistence type="predicted"/>
<evidence type="ECO:0000313" key="2">
    <source>
        <dbReference type="EMBL" id="EKP94892.1"/>
    </source>
</evidence>
<evidence type="ECO:0000256" key="1">
    <source>
        <dbReference type="SAM" id="MobiDB-lite"/>
    </source>
</evidence>
<feature type="region of interest" description="Disordered" evidence="1">
    <location>
        <begin position="1"/>
        <end position="47"/>
    </location>
</feature>